<evidence type="ECO:0000313" key="5">
    <source>
        <dbReference type="Proteomes" id="UP000095200"/>
    </source>
</evidence>
<dbReference type="EMBL" id="BDFE01000022">
    <property type="protein sequence ID" value="GAU09952.1"/>
    <property type="molecule type" value="Genomic_DNA"/>
</dbReference>
<sequence>MTQDIAKQDTLPRFNPDSDILEREDGFHIFMDLPGVAKEDLVIDLKENELEISGKATYEDHETAKDVHMEFGSGTYVRRFTISDAVDAEKIKATMKNGVLELYLPKAEKAKPKKIEILAQ</sequence>
<dbReference type="Gene3D" id="2.60.40.790">
    <property type="match status" value="1"/>
</dbReference>
<protein>
    <submittedName>
        <fullName evidence="4">Molecular chaperone Hsp20</fullName>
    </submittedName>
</protein>
<evidence type="ECO:0000313" key="4">
    <source>
        <dbReference type="EMBL" id="GAU09952.1"/>
    </source>
</evidence>
<dbReference type="RefSeq" id="WP_069860211.1">
    <property type="nucleotide sequence ID" value="NZ_BDFE01000022.1"/>
</dbReference>
<keyword evidence="5" id="KW-1185">Reference proteome</keyword>
<comment type="caution">
    <text evidence="4">The sequence shown here is derived from an EMBL/GenBank/DDBJ whole genome shotgun (WGS) entry which is preliminary data.</text>
</comment>
<dbReference type="SUPFAM" id="SSF49764">
    <property type="entry name" value="HSP20-like chaperones"/>
    <property type="match status" value="1"/>
</dbReference>
<dbReference type="Proteomes" id="UP000095200">
    <property type="component" value="Unassembled WGS sequence"/>
</dbReference>
<dbReference type="InterPro" id="IPR002068">
    <property type="entry name" value="A-crystallin/Hsp20_dom"/>
</dbReference>
<dbReference type="Pfam" id="PF00011">
    <property type="entry name" value="HSP20"/>
    <property type="match status" value="1"/>
</dbReference>
<feature type="domain" description="SHSP" evidence="3">
    <location>
        <begin position="9"/>
        <end position="120"/>
    </location>
</feature>
<reference evidence="5" key="1">
    <citation type="submission" date="2016-06" db="EMBL/GenBank/DDBJ databases">
        <title>Draft genome sequence of Desulfoplanes formicivorans strain Pf12B.</title>
        <authorList>
            <person name="Watanabe M."/>
            <person name="Kojima H."/>
            <person name="Fukui M."/>
        </authorList>
    </citation>
    <scope>NUCLEOTIDE SEQUENCE [LARGE SCALE GENOMIC DNA]</scope>
    <source>
        <strain evidence="5">Pf12B</strain>
    </source>
</reference>
<proteinExistence type="inferred from homology"/>
<name>A0A194AIN8_9BACT</name>
<dbReference type="InterPro" id="IPR031107">
    <property type="entry name" value="Small_HSP"/>
</dbReference>
<dbReference type="PANTHER" id="PTHR11527">
    <property type="entry name" value="HEAT-SHOCK PROTEIN 20 FAMILY MEMBER"/>
    <property type="match status" value="1"/>
</dbReference>
<dbReference type="PROSITE" id="PS01031">
    <property type="entry name" value="SHSP"/>
    <property type="match status" value="1"/>
</dbReference>
<comment type="similarity">
    <text evidence="1 2">Belongs to the small heat shock protein (HSP20) family.</text>
</comment>
<dbReference type="CDD" id="cd06464">
    <property type="entry name" value="ACD_sHsps-like"/>
    <property type="match status" value="1"/>
</dbReference>
<dbReference type="OrthoDB" id="9811615at2"/>
<dbReference type="AlphaFoldDB" id="A0A194AIN8"/>
<accession>A0A194AIN8</accession>
<dbReference type="InterPro" id="IPR008978">
    <property type="entry name" value="HSP20-like_chaperone"/>
</dbReference>
<dbReference type="STRING" id="1592317.DPF_2688"/>
<evidence type="ECO:0000259" key="3">
    <source>
        <dbReference type="PROSITE" id="PS01031"/>
    </source>
</evidence>
<evidence type="ECO:0000256" key="2">
    <source>
        <dbReference type="RuleBase" id="RU003616"/>
    </source>
</evidence>
<gene>
    <name evidence="4" type="ORF">DPF_2688</name>
</gene>
<evidence type="ECO:0000256" key="1">
    <source>
        <dbReference type="PROSITE-ProRule" id="PRU00285"/>
    </source>
</evidence>
<organism evidence="4 5">
    <name type="scientific">Desulfoplanes formicivorans</name>
    <dbReference type="NCBI Taxonomy" id="1592317"/>
    <lineage>
        <taxon>Bacteria</taxon>
        <taxon>Pseudomonadati</taxon>
        <taxon>Thermodesulfobacteriota</taxon>
        <taxon>Desulfovibrionia</taxon>
        <taxon>Desulfovibrionales</taxon>
        <taxon>Desulfoplanaceae</taxon>
        <taxon>Desulfoplanes</taxon>
    </lineage>
</organism>